<dbReference type="GeneID" id="303185412"/>
<comment type="caution">
    <text evidence="2">The sequence shown here is derived from an EMBL/GenBank/DDBJ whole genome shotgun (WGS) entry which is preliminary data.</text>
</comment>
<feature type="transmembrane region" description="Helical" evidence="1">
    <location>
        <begin position="25"/>
        <end position="48"/>
    </location>
</feature>
<evidence type="ECO:0000313" key="5">
    <source>
        <dbReference type="Proteomes" id="UP000297638"/>
    </source>
</evidence>
<organism evidence="2 4">
    <name type="scientific">Glutamicibacter arilaitensis</name>
    <dbReference type="NCBI Taxonomy" id="256701"/>
    <lineage>
        <taxon>Bacteria</taxon>
        <taxon>Bacillati</taxon>
        <taxon>Actinomycetota</taxon>
        <taxon>Actinomycetes</taxon>
        <taxon>Micrococcales</taxon>
        <taxon>Micrococcaceae</taxon>
        <taxon>Glutamicibacter</taxon>
    </lineage>
</organism>
<name>A0A2N7S3Q2_9MICC</name>
<dbReference type="RefSeq" id="WP_013349170.1">
    <property type="nucleotide sequence ID" value="NZ_JABUYH010000001.1"/>
</dbReference>
<evidence type="ECO:0000256" key="1">
    <source>
        <dbReference type="SAM" id="Phobius"/>
    </source>
</evidence>
<dbReference type="AlphaFoldDB" id="A0A2N7S3Q2"/>
<feature type="transmembrane region" description="Helical" evidence="1">
    <location>
        <begin position="54"/>
        <end position="75"/>
    </location>
</feature>
<dbReference type="OMA" id="CIFNCAL"/>
<protein>
    <submittedName>
        <fullName evidence="2">DUF4233 domain-containing protein</fullName>
    </submittedName>
</protein>
<reference evidence="3 5" key="2">
    <citation type="submission" date="2019-03" db="EMBL/GenBank/DDBJ databases">
        <title>Glutamicibacter sp. LJH19 genome.</title>
        <authorList>
            <person name="Sinai Borker S."/>
            <person name="Kumar R."/>
        </authorList>
    </citation>
    <scope>NUCLEOTIDE SEQUENCE [LARGE SCALE GENOMIC DNA]</scope>
    <source>
        <strain evidence="3 5">LJH19</strain>
    </source>
</reference>
<keyword evidence="1" id="KW-1133">Transmembrane helix</keyword>
<keyword evidence="1" id="KW-0812">Transmembrane</keyword>
<dbReference type="Pfam" id="PF14017">
    <property type="entry name" value="DUF4233"/>
    <property type="match status" value="1"/>
</dbReference>
<dbReference type="Proteomes" id="UP000297638">
    <property type="component" value="Unassembled WGS sequence"/>
</dbReference>
<evidence type="ECO:0000313" key="2">
    <source>
        <dbReference type="EMBL" id="PMQ20779.1"/>
    </source>
</evidence>
<accession>A0A2N7S3Q2</accession>
<sequence length="144" mass="16070">MAKLTRAQREWRPGMKKKQRSTKMMFASTVLVCEALLAVFVTLAAFGLKRGGEPVVVLSLGAVLALLCIFNCALLGKKIGYIIGWALQVVFFLSGFLLVDMFYLAAAFALCWWYALYKGEEIDVENKRRAAAQEAWEQANPEQA</sequence>
<proteinExistence type="predicted"/>
<gene>
    <name evidence="2" type="ORF">CIK84_04105</name>
    <name evidence="3" type="ORF">EXY26_08445</name>
</gene>
<feature type="transmembrane region" description="Helical" evidence="1">
    <location>
        <begin position="82"/>
        <end position="115"/>
    </location>
</feature>
<dbReference type="EMBL" id="PNQX01000001">
    <property type="protein sequence ID" value="PMQ20779.1"/>
    <property type="molecule type" value="Genomic_DNA"/>
</dbReference>
<evidence type="ECO:0000313" key="3">
    <source>
        <dbReference type="EMBL" id="TFH57016.1"/>
    </source>
</evidence>
<reference evidence="2 4" key="1">
    <citation type="journal article" date="2017" name="Elife">
        <title>Extensive horizontal gene transfer in cheese-associated bacteria.</title>
        <authorList>
            <person name="Bonham K.S."/>
            <person name="Wolfe B.E."/>
            <person name="Dutton R.J."/>
        </authorList>
    </citation>
    <scope>NUCLEOTIDE SEQUENCE [LARGE SCALE GENOMIC DNA]</scope>
    <source>
        <strain evidence="2 4">JB182</strain>
    </source>
</reference>
<dbReference type="InterPro" id="IPR025327">
    <property type="entry name" value="DUF4233"/>
</dbReference>
<dbReference type="Proteomes" id="UP000235739">
    <property type="component" value="Unassembled WGS sequence"/>
</dbReference>
<keyword evidence="1" id="KW-0472">Membrane</keyword>
<evidence type="ECO:0000313" key="4">
    <source>
        <dbReference type="Proteomes" id="UP000235739"/>
    </source>
</evidence>
<dbReference type="EMBL" id="SPDS01000001">
    <property type="protein sequence ID" value="TFH57016.1"/>
    <property type="molecule type" value="Genomic_DNA"/>
</dbReference>